<feature type="transmembrane region" description="Helical" evidence="1">
    <location>
        <begin position="105"/>
        <end position="124"/>
    </location>
</feature>
<dbReference type="AlphaFoldDB" id="A0A919DBJ1"/>
<keyword evidence="1" id="KW-1133">Transmembrane helix</keyword>
<reference evidence="2" key="1">
    <citation type="journal article" date="2014" name="Int. J. Syst. Evol. Microbiol.">
        <title>Complete genome sequence of Corynebacterium casei LMG S-19264T (=DSM 44701T), isolated from a smear-ripened cheese.</title>
        <authorList>
            <consortium name="US DOE Joint Genome Institute (JGI-PGF)"/>
            <person name="Walter F."/>
            <person name="Albersmeier A."/>
            <person name="Kalinowski J."/>
            <person name="Ruckert C."/>
        </authorList>
    </citation>
    <scope>NUCLEOTIDE SEQUENCE</scope>
    <source>
        <strain evidence="2">KCTC 32020</strain>
    </source>
</reference>
<dbReference type="Proteomes" id="UP000636453">
    <property type="component" value="Unassembled WGS sequence"/>
</dbReference>
<keyword evidence="1" id="KW-0472">Membrane</keyword>
<evidence type="ECO:0000313" key="3">
    <source>
        <dbReference type="Proteomes" id="UP000636453"/>
    </source>
</evidence>
<dbReference type="Pfam" id="PF06197">
    <property type="entry name" value="DUF998"/>
    <property type="match status" value="1"/>
</dbReference>
<protein>
    <submittedName>
        <fullName evidence="2">Membrane protein</fullName>
    </submittedName>
</protein>
<gene>
    <name evidence="2" type="ORF">GCM10007167_07380</name>
</gene>
<keyword evidence="1" id="KW-0812">Transmembrane</keyword>
<sequence length="191" mass="19645">MLCVGAALAFAPWLDGYSHARHPLALLGAHGVPHATAFAALAYVLPGLLDAWVAVQARGRLPDTGGFGARLGVWMLAISALAFALQGLLPLDARDLDGPASRLHAAAWTLWWVAFVPGAALLAWGQARASMRSAPWFAGAALLVLLLAALPQPLLPAAIAQRVALAAWLASYLVLSRGAASSAGSPPPAGR</sequence>
<accession>A0A919DBJ1</accession>
<dbReference type="EMBL" id="BNCF01000003">
    <property type="protein sequence ID" value="GHE28405.1"/>
    <property type="molecule type" value="Genomic_DNA"/>
</dbReference>
<dbReference type="InterPro" id="IPR009339">
    <property type="entry name" value="DUF998"/>
</dbReference>
<proteinExistence type="predicted"/>
<organism evidence="2 3">
    <name type="scientific">Vulcaniibacterium thermophilum</name>
    <dbReference type="NCBI Taxonomy" id="1169913"/>
    <lineage>
        <taxon>Bacteria</taxon>
        <taxon>Pseudomonadati</taxon>
        <taxon>Pseudomonadota</taxon>
        <taxon>Gammaproteobacteria</taxon>
        <taxon>Lysobacterales</taxon>
        <taxon>Lysobacteraceae</taxon>
        <taxon>Vulcaniibacterium</taxon>
    </lineage>
</organism>
<feature type="transmembrane region" description="Helical" evidence="1">
    <location>
        <begin position="136"/>
        <end position="153"/>
    </location>
</feature>
<feature type="transmembrane region" description="Helical" evidence="1">
    <location>
        <begin position="36"/>
        <end position="55"/>
    </location>
</feature>
<comment type="caution">
    <text evidence="2">The sequence shown here is derived from an EMBL/GenBank/DDBJ whole genome shotgun (WGS) entry which is preliminary data.</text>
</comment>
<reference evidence="2" key="2">
    <citation type="submission" date="2020-09" db="EMBL/GenBank/DDBJ databases">
        <authorList>
            <person name="Sun Q."/>
            <person name="Kim S."/>
        </authorList>
    </citation>
    <scope>NUCLEOTIDE SEQUENCE</scope>
    <source>
        <strain evidence="2">KCTC 32020</strain>
    </source>
</reference>
<keyword evidence="3" id="KW-1185">Reference proteome</keyword>
<evidence type="ECO:0000256" key="1">
    <source>
        <dbReference type="SAM" id="Phobius"/>
    </source>
</evidence>
<feature type="transmembrane region" description="Helical" evidence="1">
    <location>
        <begin position="67"/>
        <end position="85"/>
    </location>
</feature>
<name>A0A919DBJ1_9GAMM</name>
<evidence type="ECO:0000313" key="2">
    <source>
        <dbReference type="EMBL" id="GHE28405.1"/>
    </source>
</evidence>